<feature type="region of interest" description="Disordered" evidence="1">
    <location>
        <begin position="31"/>
        <end position="80"/>
    </location>
</feature>
<protein>
    <submittedName>
        <fullName evidence="2">Uncharacterized protein</fullName>
    </submittedName>
</protein>
<sequence>MLEQFLLLLFVVVITLFSVFIERLKARHSQAPPEDAPLVSSVPPHAPTPLPPRVVASRVSLEEPRGAPESPVLPPRGLRPRARMSLGDLHNVRRGIVLMTLLGPCRALEPPPPRPQGETQGG</sequence>
<accession>A0A938B357</accession>
<gene>
    <name evidence="2" type="ORF">FJZ47_14215</name>
</gene>
<dbReference type="Proteomes" id="UP000712673">
    <property type="component" value="Unassembled WGS sequence"/>
</dbReference>
<evidence type="ECO:0000256" key="1">
    <source>
        <dbReference type="SAM" id="MobiDB-lite"/>
    </source>
</evidence>
<evidence type="ECO:0000313" key="3">
    <source>
        <dbReference type="Proteomes" id="UP000712673"/>
    </source>
</evidence>
<organism evidence="2 3">
    <name type="scientific">Tectimicrobiota bacterium</name>
    <dbReference type="NCBI Taxonomy" id="2528274"/>
    <lineage>
        <taxon>Bacteria</taxon>
        <taxon>Pseudomonadati</taxon>
        <taxon>Nitrospinota/Tectimicrobiota group</taxon>
        <taxon>Candidatus Tectimicrobiota</taxon>
    </lineage>
</organism>
<proteinExistence type="predicted"/>
<comment type="caution">
    <text evidence="2">The sequence shown here is derived from an EMBL/GenBank/DDBJ whole genome shotgun (WGS) entry which is preliminary data.</text>
</comment>
<reference evidence="2" key="1">
    <citation type="submission" date="2019-03" db="EMBL/GenBank/DDBJ databases">
        <title>Lake Tanganyika Metagenome-Assembled Genomes (MAGs).</title>
        <authorList>
            <person name="Tran P."/>
        </authorList>
    </citation>
    <scope>NUCLEOTIDE SEQUENCE</scope>
    <source>
        <strain evidence="2">K_DeepCast_65m_m2_066</strain>
    </source>
</reference>
<dbReference type="EMBL" id="VGLS01000442">
    <property type="protein sequence ID" value="MBM3224941.1"/>
    <property type="molecule type" value="Genomic_DNA"/>
</dbReference>
<evidence type="ECO:0000313" key="2">
    <source>
        <dbReference type="EMBL" id="MBM3224941.1"/>
    </source>
</evidence>
<dbReference type="AlphaFoldDB" id="A0A938B357"/>
<name>A0A938B357_UNCTE</name>